<keyword evidence="4 6" id="KW-1133">Transmembrane helix</keyword>
<evidence type="ECO:0000313" key="7">
    <source>
        <dbReference type="EMBL" id="EFP08570.1"/>
    </source>
</evidence>
<evidence type="ECO:0000256" key="2">
    <source>
        <dbReference type="ARBA" id="ARBA00006803"/>
    </source>
</evidence>
<protein>
    <submittedName>
        <fullName evidence="7">CRE-SRE-18 protein</fullName>
    </submittedName>
</protein>
<dbReference type="PANTHER" id="PTHR47518">
    <property type="entry name" value="SERPENTINE RECEPTOR CLASS EPSILON-13-RELATED"/>
    <property type="match status" value="1"/>
</dbReference>
<dbReference type="FunCoup" id="E3MSZ7">
    <property type="interactions" value="214"/>
</dbReference>
<feature type="transmembrane region" description="Helical" evidence="6">
    <location>
        <begin position="259"/>
        <end position="278"/>
    </location>
</feature>
<comment type="similarity">
    <text evidence="2">Belongs to the nematode receptor-like protein sre family.</text>
</comment>
<dbReference type="InterPro" id="IPR004151">
    <property type="entry name" value="7TM_GPCR_serpentine_rcpt_Sre"/>
</dbReference>
<dbReference type="STRING" id="31234.E3MSZ7"/>
<evidence type="ECO:0000256" key="3">
    <source>
        <dbReference type="ARBA" id="ARBA00022692"/>
    </source>
</evidence>
<dbReference type="PANTHER" id="PTHR47518:SF1">
    <property type="entry name" value="SERPENTINE RECEPTOR, CLASS E (EPSILON)"/>
    <property type="match status" value="1"/>
</dbReference>
<feature type="transmembrane region" description="Helical" evidence="6">
    <location>
        <begin position="13"/>
        <end position="37"/>
    </location>
</feature>
<dbReference type="GO" id="GO:0016020">
    <property type="term" value="C:membrane"/>
    <property type="evidence" value="ECO:0007669"/>
    <property type="project" value="UniProtKB-SubCell"/>
</dbReference>
<dbReference type="EMBL" id="DS268474">
    <property type="protein sequence ID" value="EFP08570.1"/>
    <property type="molecule type" value="Genomic_DNA"/>
</dbReference>
<evidence type="ECO:0000256" key="1">
    <source>
        <dbReference type="ARBA" id="ARBA00004141"/>
    </source>
</evidence>
<dbReference type="InParanoid" id="E3MSZ7"/>
<dbReference type="HOGENOM" id="CLU_043866_0_0_1"/>
<dbReference type="OMA" id="SKHTDVY"/>
<name>E3MSZ7_CAERE</name>
<dbReference type="OrthoDB" id="5855656at2759"/>
<gene>
    <name evidence="7" type="primary">Cre-sre-18</name>
    <name evidence="7" type="ORF">CRE_15566</name>
</gene>
<feature type="transmembrane region" description="Helical" evidence="6">
    <location>
        <begin position="58"/>
        <end position="79"/>
    </location>
</feature>
<keyword evidence="3 6" id="KW-0812">Transmembrane</keyword>
<keyword evidence="5 6" id="KW-0472">Membrane</keyword>
<feature type="transmembrane region" description="Helical" evidence="6">
    <location>
        <begin position="226"/>
        <end position="247"/>
    </location>
</feature>
<sequence length="350" mass="41057">MRLDDCTLYKNGLYPYFAVVFSIITILNILSILYYFFNLYVTFRVKHFKTNIQILHQAIYATCPFSSVFIIIDGVANILGKRDFNLPFALNFFRVMMSCPREFNCSFGFSSLPFSALFALVAIMLERIFATYYIKDYERERRPLVGYSIILLLIVMSICTAFIFSYPELVIVFVVCHLSLNVICYVVSLITYRINRKYYYNNRERKHSYSLGERYQISENIRLYKFFSHYLFVLAVFPISCTIFALIDHIDSNPIHREILAILFDLSYTLLCFLAPFLTNKMSEPWQTELDIIYMKLGIKKPNKIHTIRDSSKILRGTFGEEINVETSKHTDVYFNQLKSSWNQNNGLAT</sequence>
<feature type="transmembrane region" description="Helical" evidence="6">
    <location>
        <begin position="170"/>
        <end position="192"/>
    </location>
</feature>
<reference evidence="7" key="1">
    <citation type="submission" date="2007-07" db="EMBL/GenBank/DDBJ databases">
        <title>PCAP assembly of the Caenorhabditis remanei genome.</title>
        <authorList>
            <consortium name="The Caenorhabditis remanei Sequencing Consortium"/>
            <person name="Wilson R.K."/>
        </authorList>
    </citation>
    <scope>NUCLEOTIDE SEQUENCE [LARGE SCALE GENOMIC DNA]</scope>
    <source>
        <strain evidence="7">PB4641</strain>
    </source>
</reference>
<accession>E3MSZ7</accession>
<dbReference type="GO" id="GO:0007606">
    <property type="term" value="P:sensory perception of chemical stimulus"/>
    <property type="evidence" value="ECO:0007669"/>
    <property type="project" value="InterPro"/>
</dbReference>
<dbReference type="Pfam" id="PF03125">
    <property type="entry name" value="Sre"/>
    <property type="match status" value="1"/>
</dbReference>
<feature type="transmembrane region" description="Helical" evidence="6">
    <location>
        <begin position="112"/>
        <end position="132"/>
    </location>
</feature>
<dbReference type="InterPro" id="IPR052854">
    <property type="entry name" value="Serpentine_rcpt_epsilon"/>
</dbReference>
<evidence type="ECO:0000256" key="6">
    <source>
        <dbReference type="SAM" id="Phobius"/>
    </source>
</evidence>
<proteinExistence type="inferred from homology"/>
<keyword evidence="8" id="KW-1185">Reference proteome</keyword>
<evidence type="ECO:0000313" key="8">
    <source>
        <dbReference type="Proteomes" id="UP000008281"/>
    </source>
</evidence>
<feature type="transmembrane region" description="Helical" evidence="6">
    <location>
        <begin position="144"/>
        <end position="164"/>
    </location>
</feature>
<dbReference type="AlphaFoldDB" id="E3MSZ7"/>
<comment type="subcellular location">
    <subcellularLocation>
        <location evidence="1">Membrane</location>
        <topology evidence="1">Multi-pass membrane protein</topology>
    </subcellularLocation>
</comment>
<dbReference type="Proteomes" id="UP000008281">
    <property type="component" value="Unassembled WGS sequence"/>
</dbReference>
<organism evidence="8">
    <name type="scientific">Caenorhabditis remanei</name>
    <name type="common">Caenorhabditis vulgaris</name>
    <dbReference type="NCBI Taxonomy" id="31234"/>
    <lineage>
        <taxon>Eukaryota</taxon>
        <taxon>Metazoa</taxon>
        <taxon>Ecdysozoa</taxon>
        <taxon>Nematoda</taxon>
        <taxon>Chromadorea</taxon>
        <taxon>Rhabditida</taxon>
        <taxon>Rhabditina</taxon>
        <taxon>Rhabditomorpha</taxon>
        <taxon>Rhabditoidea</taxon>
        <taxon>Rhabditidae</taxon>
        <taxon>Peloderinae</taxon>
        <taxon>Caenorhabditis</taxon>
    </lineage>
</organism>
<evidence type="ECO:0000256" key="4">
    <source>
        <dbReference type="ARBA" id="ARBA00022989"/>
    </source>
</evidence>
<evidence type="ECO:0000256" key="5">
    <source>
        <dbReference type="ARBA" id="ARBA00023136"/>
    </source>
</evidence>
<dbReference type="eggNOG" id="ENOG502T0HU">
    <property type="taxonomic scope" value="Eukaryota"/>
</dbReference>